<keyword evidence="1" id="KW-0472">Membrane</keyword>
<keyword evidence="1" id="KW-0812">Transmembrane</keyword>
<feature type="transmembrane region" description="Helical" evidence="1">
    <location>
        <begin position="25"/>
        <end position="42"/>
    </location>
</feature>
<feature type="transmembrane region" description="Helical" evidence="1">
    <location>
        <begin position="62"/>
        <end position="82"/>
    </location>
</feature>
<dbReference type="EMBL" id="FNKD01000003">
    <property type="protein sequence ID" value="SDQ77150.1"/>
    <property type="molecule type" value="Genomic_DNA"/>
</dbReference>
<dbReference type="RefSeq" id="WP_092493292.1">
    <property type="nucleotide sequence ID" value="NZ_FNKD01000003.1"/>
</dbReference>
<feature type="transmembrane region" description="Helical" evidence="1">
    <location>
        <begin position="140"/>
        <end position="167"/>
    </location>
</feature>
<keyword evidence="3" id="KW-1185">Reference proteome</keyword>
<feature type="transmembrane region" description="Helical" evidence="1">
    <location>
        <begin position="431"/>
        <end position="449"/>
    </location>
</feature>
<feature type="transmembrane region" description="Helical" evidence="1">
    <location>
        <begin position="530"/>
        <end position="551"/>
    </location>
</feature>
<feature type="transmembrane region" description="Helical" evidence="1">
    <location>
        <begin position="315"/>
        <end position="336"/>
    </location>
</feature>
<organism evidence="2 3">
    <name type="scientific">Virgibacillus salinus</name>
    <dbReference type="NCBI Taxonomy" id="553311"/>
    <lineage>
        <taxon>Bacteria</taxon>
        <taxon>Bacillati</taxon>
        <taxon>Bacillota</taxon>
        <taxon>Bacilli</taxon>
        <taxon>Bacillales</taxon>
        <taxon>Bacillaceae</taxon>
        <taxon>Virgibacillus</taxon>
    </lineage>
</organism>
<proteinExistence type="predicted"/>
<evidence type="ECO:0000313" key="3">
    <source>
        <dbReference type="Proteomes" id="UP000199444"/>
    </source>
</evidence>
<name>A0A1H1DLB2_9BACI</name>
<dbReference type="Proteomes" id="UP000199444">
    <property type="component" value="Unassembled WGS sequence"/>
</dbReference>
<gene>
    <name evidence="2" type="ORF">SAMN05216231_2466</name>
</gene>
<sequence>MIKVLLNNQRKILVNMFRTQPKKNYISYFFTLGILTVLLYFLSKGVWAVGDSISEPVLNGILSYGFLMIIGIIILLGLPQVFKHLYSATDLGFLFTLPIPTRHIFWVKYLQSFIGIPLLVFVFFVVPMVIYGILIEANLLYYPVMILVMISLNIIGLSLAYLFNLVLIQVVPASKANEFMTAMSVLSGIFVYLMFMIPNLANERPLVEVLLSGLPLFPDWVPVSWASAAVINVASGSMDFLLPFALILLLALLSVLLTSSLVEKGFRTGWIRLSEGGGKKKKKSAIKKSGPKLHHPVIAVGKKEWFAIKRDMREWLVFLPLIFFFIFGIAGFMTGGASLSDLRGPNEISWPIAQAAFLFTFAIFNGQLAASSIAREASSLWVLRVLPLSGENIAFGKLWISWLIPFALLTVLEVAVGAFLGWTILQFAIGIAMKAVITVGISAIGLWLGTIGAKYNPANPQNRLRFGTAFILFIASYIYLFLALIPYVLLIVPVDAIGFLQDIIQDTDGFIGAIASVVVTLLSWKASSPLIAGIAGGTLMLVISLGVAYMVTIASARKFNKGIEIEMVQETNTKSLFKNKKSGSLY</sequence>
<reference evidence="2 3" key="1">
    <citation type="submission" date="2016-10" db="EMBL/GenBank/DDBJ databases">
        <authorList>
            <person name="de Groot N.N."/>
        </authorList>
    </citation>
    <scope>NUCLEOTIDE SEQUENCE [LARGE SCALE GENOMIC DNA]</scope>
    <source>
        <strain evidence="2 3">CGMCC 1.10449</strain>
    </source>
</reference>
<dbReference type="STRING" id="553311.SAMN05216231_2466"/>
<feature type="transmembrane region" description="Helical" evidence="1">
    <location>
        <begin position="469"/>
        <end position="491"/>
    </location>
</feature>
<protein>
    <submittedName>
        <fullName evidence="2">ABC-2 type transport system permease protein</fullName>
    </submittedName>
</protein>
<evidence type="ECO:0000256" key="1">
    <source>
        <dbReference type="SAM" id="Phobius"/>
    </source>
</evidence>
<dbReference type="Pfam" id="PF16949">
    <property type="entry name" value="ABC_tran_2"/>
    <property type="match status" value="1"/>
</dbReference>
<dbReference type="AlphaFoldDB" id="A0A1H1DLB2"/>
<feature type="transmembrane region" description="Helical" evidence="1">
    <location>
        <begin position="348"/>
        <end position="369"/>
    </location>
</feature>
<feature type="transmembrane region" description="Helical" evidence="1">
    <location>
        <begin position="240"/>
        <end position="262"/>
    </location>
</feature>
<dbReference type="InterPro" id="IPR031599">
    <property type="entry name" value="ABC_tran_2"/>
</dbReference>
<feature type="transmembrane region" description="Helical" evidence="1">
    <location>
        <begin position="179"/>
        <end position="201"/>
    </location>
</feature>
<feature type="transmembrane region" description="Helical" evidence="1">
    <location>
        <begin position="112"/>
        <end position="134"/>
    </location>
</feature>
<feature type="transmembrane region" description="Helical" evidence="1">
    <location>
        <begin position="406"/>
        <end position="424"/>
    </location>
</feature>
<accession>A0A1H1DLB2</accession>
<keyword evidence="1" id="KW-1133">Transmembrane helix</keyword>
<evidence type="ECO:0000313" key="2">
    <source>
        <dbReference type="EMBL" id="SDQ77150.1"/>
    </source>
</evidence>